<evidence type="ECO:0000313" key="4">
    <source>
        <dbReference type="EMBL" id="EHR63633.1"/>
    </source>
</evidence>
<name>H5XM82_9PSEU</name>
<dbReference type="PANTHER" id="PTHR21363">
    <property type="entry name" value="PREPHENATE DEHYDROGENASE"/>
    <property type="match status" value="1"/>
</dbReference>
<evidence type="ECO:0000313" key="5">
    <source>
        <dbReference type="Proteomes" id="UP000002791"/>
    </source>
</evidence>
<dbReference type="RefSeq" id="WP_005460039.1">
    <property type="nucleotide sequence ID" value="NZ_CM001440.1"/>
</dbReference>
<dbReference type="GO" id="GO:0006571">
    <property type="term" value="P:tyrosine biosynthetic process"/>
    <property type="evidence" value="ECO:0007669"/>
    <property type="project" value="InterPro"/>
</dbReference>
<dbReference type="GO" id="GO:0008977">
    <property type="term" value="F:prephenate dehydrogenase (NAD+) activity"/>
    <property type="evidence" value="ECO:0007669"/>
    <property type="project" value="InterPro"/>
</dbReference>
<reference evidence="4 5" key="1">
    <citation type="submission" date="2011-11" db="EMBL/GenBank/DDBJ databases">
        <title>The Noncontiguous Finished sequence of Saccharomonospora cyanea NA-134.</title>
        <authorList>
            <consortium name="US DOE Joint Genome Institute"/>
            <person name="Lucas S."/>
            <person name="Han J."/>
            <person name="Lapidus A."/>
            <person name="Cheng J.-F."/>
            <person name="Goodwin L."/>
            <person name="Pitluck S."/>
            <person name="Peters L."/>
            <person name="Ovchinnikova G."/>
            <person name="Lu M."/>
            <person name="Detter J.C."/>
            <person name="Han C."/>
            <person name="Tapia R."/>
            <person name="Land M."/>
            <person name="Hauser L."/>
            <person name="Kyrpides N."/>
            <person name="Ivanova N."/>
            <person name="Pagani I."/>
            <person name="Brambilla E.-M."/>
            <person name="Klenk H.-P."/>
            <person name="Woyke T."/>
        </authorList>
    </citation>
    <scope>NUCLEOTIDE SEQUENCE [LARGE SCALE GENOMIC DNA]</scope>
    <source>
        <strain evidence="4 5">NA-134</strain>
    </source>
</reference>
<dbReference type="HOGENOM" id="CLU_055968_1_0_11"/>
<dbReference type="NCBIfam" id="NF005108">
    <property type="entry name" value="PRK06545.1-6"/>
    <property type="match status" value="1"/>
</dbReference>
<evidence type="ECO:0000259" key="3">
    <source>
        <dbReference type="PROSITE" id="PS51176"/>
    </source>
</evidence>
<keyword evidence="2" id="KW-0560">Oxidoreductase</keyword>
<dbReference type="InterPro" id="IPR046826">
    <property type="entry name" value="PDH_N"/>
</dbReference>
<sequence length="336" mass="33163">MSGDTGEGTGKGGAVRDVCVIGLGLIGGSVLRAAVSSGRNAWGATASVSDADAAAADGYDAGTDVVEALRRAASSEAVVVLAVPLTAVESVLALVERHAPGCLLTDVTSVKVPVRDAARAVAPSVTFVGGHPMAGTAESSWHAAAAELFAGAAWVTTVEPDTVLAAWQEVATLAVDLGARVVPLGAGTHDETVARISHLPHLLAAVLASVGAAGGPVAAALAAGSFADGTRVAGTRPALVRAMTEGNRTALLPVLDEALGALGAARGSLASTGGLASTIDAGHKAARKLAEHRHAPTTSVRVRLSAPDARDALLAVGERGGYVTAFDGDVALAEVP</sequence>
<dbReference type="Pfam" id="PF20463">
    <property type="entry name" value="PDH_C"/>
    <property type="match status" value="1"/>
</dbReference>
<keyword evidence="5" id="KW-1185">Reference proteome</keyword>
<dbReference type="SUPFAM" id="SSF51735">
    <property type="entry name" value="NAD(P)-binding Rossmann-fold domains"/>
    <property type="match status" value="1"/>
</dbReference>
<dbReference type="InterPro" id="IPR036291">
    <property type="entry name" value="NAD(P)-bd_dom_sf"/>
</dbReference>
<accession>H5XM82</accession>
<dbReference type="Gene3D" id="3.40.50.720">
    <property type="entry name" value="NAD(P)-binding Rossmann-like Domain"/>
    <property type="match status" value="1"/>
</dbReference>
<dbReference type="Pfam" id="PF02153">
    <property type="entry name" value="PDH_N"/>
    <property type="match status" value="1"/>
</dbReference>
<dbReference type="InterPro" id="IPR003099">
    <property type="entry name" value="Prephen_DH"/>
</dbReference>
<proteinExistence type="inferred from homology"/>
<dbReference type="GO" id="GO:0004665">
    <property type="term" value="F:prephenate dehydrogenase (NADP+) activity"/>
    <property type="evidence" value="ECO:0007669"/>
    <property type="project" value="InterPro"/>
</dbReference>
<evidence type="ECO:0000256" key="1">
    <source>
        <dbReference type="ARBA" id="ARBA00007964"/>
    </source>
</evidence>
<gene>
    <name evidence="4" type="ORF">SaccyDRAFT_4830</name>
</gene>
<dbReference type="InterPro" id="IPR050812">
    <property type="entry name" value="Preph/Arog_dehydrog"/>
</dbReference>
<feature type="domain" description="Prephenate/arogenate dehydrogenase" evidence="3">
    <location>
        <begin position="16"/>
        <end position="300"/>
    </location>
</feature>
<organism evidence="4 5">
    <name type="scientific">Saccharomonospora cyanea NA-134</name>
    <dbReference type="NCBI Taxonomy" id="882082"/>
    <lineage>
        <taxon>Bacteria</taxon>
        <taxon>Bacillati</taxon>
        <taxon>Actinomycetota</taxon>
        <taxon>Actinomycetes</taxon>
        <taxon>Pseudonocardiales</taxon>
        <taxon>Pseudonocardiaceae</taxon>
        <taxon>Saccharomonospora</taxon>
    </lineage>
</organism>
<dbReference type="eggNOG" id="COG0287">
    <property type="taxonomic scope" value="Bacteria"/>
</dbReference>
<dbReference type="GO" id="GO:0070403">
    <property type="term" value="F:NAD+ binding"/>
    <property type="evidence" value="ECO:0007669"/>
    <property type="project" value="InterPro"/>
</dbReference>
<dbReference type="EMBL" id="CM001440">
    <property type="protein sequence ID" value="EHR63633.1"/>
    <property type="molecule type" value="Genomic_DNA"/>
</dbReference>
<dbReference type="InterPro" id="IPR046825">
    <property type="entry name" value="PDH_C"/>
</dbReference>
<dbReference type="AlphaFoldDB" id="H5XM82"/>
<comment type="similarity">
    <text evidence="1">Belongs to the prephenate/arogenate dehydrogenase family.</text>
</comment>
<dbReference type="InterPro" id="IPR008927">
    <property type="entry name" value="6-PGluconate_DH-like_C_sf"/>
</dbReference>
<dbReference type="Gene3D" id="1.10.3660.10">
    <property type="entry name" value="6-phosphogluconate dehydrogenase C-terminal like domain"/>
    <property type="match status" value="1"/>
</dbReference>
<dbReference type="PANTHER" id="PTHR21363:SF0">
    <property type="entry name" value="PREPHENATE DEHYDROGENASE [NADP(+)]"/>
    <property type="match status" value="1"/>
</dbReference>
<evidence type="ECO:0000256" key="2">
    <source>
        <dbReference type="ARBA" id="ARBA00023002"/>
    </source>
</evidence>
<protein>
    <submittedName>
        <fullName evidence="4">Prephenate dehydrogenase</fullName>
    </submittedName>
</protein>
<dbReference type="Proteomes" id="UP000002791">
    <property type="component" value="Chromosome"/>
</dbReference>
<dbReference type="SUPFAM" id="SSF48179">
    <property type="entry name" value="6-phosphogluconate dehydrogenase C-terminal domain-like"/>
    <property type="match status" value="1"/>
</dbReference>
<dbReference type="PROSITE" id="PS51176">
    <property type="entry name" value="PDH_ADH"/>
    <property type="match status" value="1"/>
</dbReference>
<dbReference type="STRING" id="882082.SaccyDRAFT_4830"/>